<dbReference type="Proteomes" id="UP000292402">
    <property type="component" value="Unassembled WGS sequence"/>
</dbReference>
<accession>A0A4Q4MBF4</accession>
<organism evidence="1 2">
    <name type="scientific">Alternaria tenuissima</name>
    <dbReference type="NCBI Taxonomy" id="119927"/>
    <lineage>
        <taxon>Eukaryota</taxon>
        <taxon>Fungi</taxon>
        <taxon>Dikarya</taxon>
        <taxon>Ascomycota</taxon>
        <taxon>Pezizomycotina</taxon>
        <taxon>Dothideomycetes</taxon>
        <taxon>Pleosporomycetidae</taxon>
        <taxon>Pleosporales</taxon>
        <taxon>Pleosporineae</taxon>
        <taxon>Pleosporaceae</taxon>
        <taxon>Alternaria</taxon>
        <taxon>Alternaria sect. Alternaria</taxon>
        <taxon>Alternaria alternata complex</taxon>
    </lineage>
</organism>
<reference evidence="2" key="1">
    <citation type="journal article" date="2019" name="bioRxiv">
        <title>Genomics, evolutionary history and diagnostics of the Alternaria alternata species group including apple and Asian pear pathotypes.</title>
        <authorList>
            <person name="Armitage A.D."/>
            <person name="Cockerton H.M."/>
            <person name="Sreenivasaprasad S."/>
            <person name="Woodhall J.W."/>
            <person name="Lane C.R."/>
            <person name="Harrison R.J."/>
            <person name="Clarkson J.P."/>
        </authorList>
    </citation>
    <scope>NUCLEOTIDE SEQUENCE [LARGE SCALE GENOMIC DNA]</scope>
    <source>
        <strain evidence="2">FERA 1082</strain>
    </source>
</reference>
<dbReference type="EMBL" id="PDXA01000029">
    <property type="protein sequence ID" value="RYN46650.1"/>
    <property type="molecule type" value="Genomic_DNA"/>
</dbReference>
<proteinExistence type="predicted"/>
<evidence type="ECO:0000313" key="1">
    <source>
        <dbReference type="EMBL" id="RYN46650.1"/>
    </source>
</evidence>
<sequence length="62" mass="6798">MIIVRIPGTLTPNLDHHMASSTTMTQESLAIEVDRLPLGNRPAEMKFKGIVEDPAIDLIADL</sequence>
<name>A0A4Q4MBF4_9PLEO</name>
<evidence type="ECO:0000313" key="2">
    <source>
        <dbReference type="Proteomes" id="UP000292402"/>
    </source>
</evidence>
<gene>
    <name evidence="1" type="ORF">AA0114_g8238</name>
</gene>
<protein>
    <submittedName>
        <fullName evidence="1">Uncharacterized protein</fullName>
    </submittedName>
</protein>
<comment type="caution">
    <text evidence="1">The sequence shown here is derived from an EMBL/GenBank/DDBJ whole genome shotgun (WGS) entry which is preliminary data.</text>
</comment>
<dbReference type="AlphaFoldDB" id="A0A4Q4MBF4"/>